<protein>
    <submittedName>
        <fullName evidence="1">Uncharacterized protein</fullName>
    </submittedName>
</protein>
<organism evidence="1">
    <name type="scientific">Anguilla anguilla</name>
    <name type="common">European freshwater eel</name>
    <name type="synonym">Muraena anguilla</name>
    <dbReference type="NCBI Taxonomy" id="7936"/>
    <lineage>
        <taxon>Eukaryota</taxon>
        <taxon>Metazoa</taxon>
        <taxon>Chordata</taxon>
        <taxon>Craniata</taxon>
        <taxon>Vertebrata</taxon>
        <taxon>Euteleostomi</taxon>
        <taxon>Actinopterygii</taxon>
        <taxon>Neopterygii</taxon>
        <taxon>Teleostei</taxon>
        <taxon>Anguilliformes</taxon>
        <taxon>Anguillidae</taxon>
        <taxon>Anguilla</taxon>
    </lineage>
</organism>
<reference evidence="1" key="1">
    <citation type="submission" date="2014-11" db="EMBL/GenBank/DDBJ databases">
        <authorList>
            <person name="Amaro Gonzalez C."/>
        </authorList>
    </citation>
    <scope>NUCLEOTIDE SEQUENCE</scope>
</reference>
<proteinExistence type="predicted"/>
<dbReference type="AlphaFoldDB" id="A0A0E9THN1"/>
<accession>A0A0E9THN1</accession>
<sequence length="69" mass="8001">MNFIELHNKMSNQITFMLKIDALSTLFKQNISQKDVGWLLNNKTIEYTAENEDKKVFGHSIMPSIKITV</sequence>
<reference evidence="1" key="2">
    <citation type="journal article" date="2015" name="Fish Shellfish Immunol.">
        <title>Early steps in the European eel (Anguilla anguilla)-Vibrio vulnificus interaction in the gills: Role of the RtxA13 toxin.</title>
        <authorList>
            <person name="Callol A."/>
            <person name="Pajuelo D."/>
            <person name="Ebbesson L."/>
            <person name="Teles M."/>
            <person name="MacKenzie S."/>
            <person name="Amaro C."/>
        </authorList>
    </citation>
    <scope>NUCLEOTIDE SEQUENCE</scope>
</reference>
<evidence type="ECO:0000313" key="1">
    <source>
        <dbReference type="EMBL" id="JAH53199.1"/>
    </source>
</evidence>
<dbReference type="EMBL" id="GBXM01055378">
    <property type="protein sequence ID" value="JAH53199.1"/>
    <property type="molecule type" value="Transcribed_RNA"/>
</dbReference>
<name>A0A0E9THN1_ANGAN</name>